<feature type="chain" id="PRO_5045408309" evidence="3">
    <location>
        <begin position="23"/>
        <end position="386"/>
    </location>
</feature>
<organism evidence="4 5">
    <name type="scientific">Pseudoalteromonas obscura</name>
    <dbReference type="NCBI Taxonomy" id="3048491"/>
    <lineage>
        <taxon>Bacteria</taxon>
        <taxon>Pseudomonadati</taxon>
        <taxon>Pseudomonadota</taxon>
        <taxon>Gammaproteobacteria</taxon>
        <taxon>Alteromonadales</taxon>
        <taxon>Pseudoalteromonadaceae</taxon>
        <taxon>Pseudoalteromonas</taxon>
    </lineage>
</organism>
<dbReference type="PANTHER" id="PTHR40841:SF2">
    <property type="entry name" value="SIDEROPHORE-DEGRADING ESTERASE (EUROFUNG)"/>
    <property type="match status" value="1"/>
</dbReference>
<gene>
    <name evidence="4" type="ORF">QNM18_10970</name>
</gene>
<name>A0ABT7EKL5_9GAMM</name>
<keyword evidence="2 4" id="KW-0378">Hydrolase</keyword>
<evidence type="ECO:0000256" key="3">
    <source>
        <dbReference type="SAM" id="SignalP"/>
    </source>
</evidence>
<evidence type="ECO:0000256" key="2">
    <source>
        <dbReference type="ARBA" id="ARBA00022801"/>
    </source>
</evidence>
<dbReference type="Gene3D" id="3.40.50.1820">
    <property type="entry name" value="alpha/beta hydrolase"/>
    <property type="match status" value="1"/>
</dbReference>
<dbReference type="InterPro" id="IPR011990">
    <property type="entry name" value="TPR-like_helical_dom_sf"/>
</dbReference>
<dbReference type="PROSITE" id="PS51257">
    <property type="entry name" value="PROKAR_LIPOPROTEIN"/>
    <property type="match status" value="1"/>
</dbReference>
<dbReference type="InterPro" id="IPR000801">
    <property type="entry name" value="Esterase-like"/>
</dbReference>
<dbReference type="EMBL" id="JASJUT010000003">
    <property type="protein sequence ID" value="MDK2595568.1"/>
    <property type="molecule type" value="Genomic_DNA"/>
</dbReference>
<dbReference type="Pfam" id="PF00756">
    <property type="entry name" value="Esterase"/>
    <property type="match status" value="1"/>
</dbReference>
<feature type="signal peptide" evidence="3">
    <location>
        <begin position="1"/>
        <end position="22"/>
    </location>
</feature>
<dbReference type="InterPro" id="IPR029058">
    <property type="entry name" value="AB_hydrolase_fold"/>
</dbReference>
<dbReference type="GO" id="GO:0016787">
    <property type="term" value="F:hydrolase activity"/>
    <property type="evidence" value="ECO:0007669"/>
    <property type="project" value="UniProtKB-KW"/>
</dbReference>
<proteinExistence type="inferred from homology"/>
<dbReference type="SUPFAM" id="SSF48452">
    <property type="entry name" value="TPR-like"/>
    <property type="match status" value="1"/>
</dbReference>
<evidence type="ECO:0000256" key="1">
    <source>
        <dbReference type="ARBA" id="ARBA00005622"/>
    </source>
</evidence>
<dbReference type="Proteomes" id="UP001231915">
    <property type="component" value="Unassembled WGS sequence"/>
</dbReference>
<sequence length="386" mass="43470">MLHKYMLGILLTLLSGCGSALAHEQHQQTRTINSKLLNEQRTVTIQLPNSYLNNTDQKYPVIYRLDGKESMAIESAMLNKLYQSGSAPEVIIVAIENTDRTRDLTPTVNYDPRGPVGAGGGGDKFLDFIEKELIPYVNQSYRVHDFKVFSGASIGGLLVLHSFHSRPHLFQGHIAYSPAVWWADQTTKKKVKQFVSSVSSYNNYLYMNIGSEHLSMRRVYDDLSVHIQKNKPSDLKLVLNTFNDVPHAMTSAAGAFNAYHTLFLPLVMPNKALVNGVSSIKDYYLKVSLQRGEQIQPQEWVLRELAYGLVEKQAFKTAIEIFKYNIALYPKNADAYNGLAYGYEQAKQFSNALEQVNIALTLANEGDSGFDVYKSRQTRLKSLLQL</sequence>
<evidence type="ECO:0000313" key="5">
    <source>
        <dbReference type="Proteomes" id="UP001231915"/>
    </source>
</evidence>
<comment type="caution">
    <text evidence="4">The sequence shown here is derived from an EMBL/GenBank/DDBJ whole genome shotgun (WGS) entry which is preliminary data.</text>
</comment>
<dbReference type="RefSeq" id="WP_284137225.1">
    <property type="nucleotide sequence ID" value="NZ_JASJUT010000003.1"/>
</dbReference>
<evidence type="ECO:0000313" key="4">
    <source>
        <dbReference type="EMBL" id="MDK2595568.1"/>
    </source>
</evidence>
<protein>
    <submittedName>
        <fullName evidence="4">Alpha/beta hydrolase-fold protein</fullName>
    </submittedName>
</protein>
<comment type="similarity">
    <text evidence="1">Belongs to the esterase D family.</text>
</comment>
<dbReference type="Gene3D" id="1.25.40.10">
    <property type="entry name" value="Tetratricopeptide repeat domain"/>
    <property type="match status" value="1"/>
</dbReference>
<dbReference type="SUPFAM" id="SSF53474">
    <property type="entry name" value="alpha/beta-Hydrolases"/>
    <property type="match status" value="1"/>
</dbReference>
<accession>A0ABT7EKL5</accession>
<dbReference type="PANTHER" id="PTHR40841">
    <property type="entry name" value="SIDEROPHORE TRIACETYLFUSARININE C ESTERASE"/>
    <property type="match status" value="1"/>
</dbReference>
<keyword evidence="5" id="KW-1185">Reference proteome</keyword>
<keyword evidence="3" id="KW-0732">Signal</keyword>
<reference evidence="4 5" key="1">
    <citation type="submission" date="2023-05" db="EMBL/GenBank/DDBJ databases">
        <title>Pseudoalteromonas ardens sp. nov., Pseudoalteromonas obscura sp. nov., and Pseudoalteromonas umbrosa sp. nov., isolated from the coral Montipora capitata.</title>
        <authorList>
            <person name="Thomas E.M."/>
            <person name="Smith E.M."/>
            <person name="Papke E."/>
            <person name="Shlafstein M.D."/>
            <person name="Oline D.K."/>
            <person name="Videau P."/>
            <person name="Saw J.H."/>
            <person name="Strangman W.K."/>
            <person name="Ushijima B."/>
        </authorList>
    </citation>
    <scope>NUCLEOTIDE SEQUENCE [LARGE SCALE GENOMIC DNA]</scope>
    <source>
        <strain evidence="4 5">P94</strain>
    </source>
</reference>
<dbReference type="InterPro" id="IPR052558">
    <property type="entry name" value="Siderophore_Hydrolase_D"/>
</dbReference>